<evidence type="ECO:0000313" key="2">
    <source>
        <dbReference type="Proteomes" id="UP000479938"/>
    </source>
</evidence>
<protein>
    <submittedName>
        <fullName evidence="1">Uncharacterized protein</fullName>
    </submittedName>
</protein>
<name>A0A6J4GVU0_9FLAO</name>
<dbReference type="AlphaFoldDB" id="A0A6J4GVU0"/>
<evidence type="ECO:0000313" key="1">
    <source>
        <dbReference type="EMBL" id="CAA9202476.1"/>
    </source>
</evidence>
<proteinExistence type="predicted"/>
<dbReference type="Proteomes" id="UP000479938">
    <property type="component" value="Unassembled WGS sequence"/>
</dbReference>
<accession>A0A6J4GVU0</accession>
<sequence length="69" mass="7658">MLSPIALSIAIRSGLVSTLKYLLISFKELLMLFSSFLPFSSQASFNPTVLLNTNFEGVESLSTVKYPKR</sequence>
<reference evidence="1 2" key="1">
    <citation type="submission" date="2020-02" db="EMBL/GenBank/DDBJ databases">
        <authorList>
            <person name="Criscuolo A."/>
        </authorList>
    </citation>
    <scope>NUCLEOTIDE SEQUENCE [LARGE SCALE GENOMIC DNA]</scope>
    <source>
        <strain evidence="1">CIP105534</strain>
    </source>
</reference>
<organism evidence="1 2">
    <name type="scientific">Flavobacterium bizetiae</name>
    <dbReference type="NCBI Taxonomy" id="2704140"/>
    <lineage>
        <taxon>Bacteria</taxon>
        <taxon>Pseudomonadati</taxon>
        <taxon>Bacteroidota</taxon>
        <taxon>Flavobacteriia</taxon>
        <taxon>Flavobacteriales</taxon>
        <taxon>Flavobacteriaceae</taxon>
        <taxon>Flavobacterium</taxon>
    </lineage>
</organism>
<gene>
    <name evidence="1" type="ORF">FLA105534_04096</name>
</gene>
<dbReference type="EMBL" id="CADCSU010000151">
    <property type="protein sequence ID" value="CAA9202476.1"/>
    <property type="molecule type" value="Genomic_DNA"/>
</dbReference>
<keyword evidence="2" id="KW-1185">Reference proteome</keyword>